<comment type="caution">
    <text evidence="1">The sequence shown here is derived from an EMBL/GenBank/DDBJ whole genome shotgun (WGS) entry which is preliminary data.</text>
</comment>
<name>A0A934WXJ2_9BACT</name>
<dbReference type="Proteomes" id="UP000611723">
    <property type="component" value="Unassembled WGS sequence"/>
</dbReference>
<accession>A0A934WXJ2</accession>
<reference evidence="1" key="1">
    <citation type="submission" date="2021-01" db="EMBL/GenBank/DDBJ databases">
        <title>Marivirga aurantiaca sp. nov., isolated from intertidal surface sediments.</title>
        <authorList>
            <person name="Zhang M."/>
        </authorList>
    </citation>
    <scope>NUCLEOTIDE SEQUENCE</scope>
    <source>
        <strain evidence="1">S37H4</strain>
    </source>
</reference>
<keyword evidence="2" id="KW-1185">Reference proteome</keyword>
<evidence type="ECO:0000313" key="1">
    <source>
        <dbReference type="EMBL" id="MBK6264814.1"/>
    </source>
</evidence>
<evidence type="ECO:0000313" key="2">
    <source>
        <dbReference type="Proteomes" id="UP000611723"/>
    </source>
</evidence>
<dbReference type="EMBL" id="JAEQBW010000002">
    <property type="protein sequence ID" value="MBK6264814.1"/>
    <property type="molecule type" value="Genomic_DNA"/>
</dbReference>
<dbReference type="RefSeq" id="WP_201430481.1">
    <property type="nucleotide sequence ID" value="NZ_JAEQBW010000002.1"/>
</dbReference>
<proteinExistence type="predicted"/>
<dbReference type="AlphaFoldDB" id="A0A934WXJ2"/>
<sequence length="149" mass="17353">MKAIILMLGLFLHSDSMNSVENQMILQEVLNIEEFKQYISKNPRFVGSQNPQIILLSHEMIDKSAKLEINQIPIKIVDSETAKVNEKIFFIEIQSFKIRNKKASLSLNYKNARLYFEENKRITMVADLKKVDGEWLISQYEVKEISISD</sequence>
<organism evidence="1 2">
    <name type="scientific">Marivirga aurantiaca</name>
    <dbReference type="NCBI Taxonomy" id="2802615"/>
    <lineage>
        <taxon>Bacteria</taxon>
        <taxon>Pseudomonadati</taxon>
        <taxon>Bacteroidota</taxon>
        <taxon>Cytophagia</taxon>
        <taxon>Cytophagales</taxon>
        <taxon>Marivirgaceae</taxon>
        <taxon>Marivirga</taxon>
    </lineage>
</organism>
<protein>
    <submittedName>
        <fullName evidence="1">Uncharacterized protein</fullName>
    </submittedName>
</protein>
<gene>
    <name evidence="1" type="ORF">JKA74_07180</name>
</gene>